<reference evidence="9 10" key="1">
    <citation type="submission" date="2024-05" db="EMBL/GenBank/DDBJ databases">
        <authorList>
            <person name="Wallberg A."/>
        </authorList>
    </citation>
    <scope>NUCLEOTIDE SEQUENCE [LARGE SCALE GENOMIC DNA]</scope>
</reference>
<keyword evidence="5" id="KW-0012">Acyltransferase</keyword>
<dbReference type="InterPro" id="IPR017137">
    <property type="entry name" value="Arg-tRNA-P_Trfase_1_euk"/>
</dbReference>
<keyword evidence="4" id="KW-0833">Ubl conjugation pathway</keyword>
<feature type="region of interest" description="Disordered" evidence="6">
    <location>
        <begin position="74"/>
        <end position="93"/>
    </location>
</feature>
<feature type="non-terminal residue" evidence="9">
    <location>
        <position position="1"/>
    </location>
</feature>
<keyword evidence="10" id="KW-1185">Reference proteome</keyword>
<feature type="domain" description="N-end aminoacyl transferase N-terminal" evidence="7">
    <location>
        <begin position="5"/>
        <end position="57"/>
    </location>
</feature>
<proteinExistence type="inferred from homology"/>
<dbReference type="EC" id="2.3.2.8" evidence="2"/>
<dbReference type="GO" id="GO:0005737">
    <property type="term" value="C:cytoplasm"/>
    <property type="evidence" value="ECO:0007669"/>
    <property type="project" value="TreeGrafter"/>
</dbReference>
<dbReference type="SUPFAM" id="SSF55729">
    <property type="entry name" value="Acyl-CoA N-acyltransferases (Nat)"/>
    <property type="match status" value="1"/>
</dbReference>
<dbReference type="EMBL" id="CAXKWB010010601">
    <property type="protein sequence ID" value="CAL4098601.1"/>
    <property type="molecule type" value="Genomic_DNA"/>
</dbReference>
<evidence type="ECO:0000256" key="5">
    <source>
        <dbReference type="ARBA" id="ARBA00023315"/>
    </source>
</evidence>
<feature type="domain" description="N-end rule aminoacyl transferase C-terminal" evidence="8">
    <location>
        <begin position="275"/>
        <end position="415"/>
    </location>
</feature>
<evidence type="ECO:0000313" key="10">
    <source>
        <dbReference type="Proteomes" id="UP001497623"/>
    </source>
</evidence>
<dbReference type="GO" id="GO:0004057">
    <property type="term" value="F:arginyl-tRNA--protein transferase activity"/>
    <property type="evidence" value="ECO:0007669"/>
    <property type="project" value="UniProtKB-EC"/>
</dbReference>
<comment type="similarity">
    <text evidence="1">Belongs to the R-transferase family.</text>
</comment>
<evidence type="ECO:0000256" key="4">
    <source>
        <dbReference type="ARBA" id="ARBA00022786"/>
    </source>
</evidence>
<feature type="compositionally biased region" description="Polar residues" evidence="6">
    <location>
        <begin position="112"/>
        <end position="127"/>
    </location>
</feature>
<name>A0AAV2QWI2_MEGNR</name>
<dbReference type="Pfam" id="PF04376">
    <property type="entry name" value="ATE_N"/>
    <property type="match status" value="1"/>
</dbReference>
<feature type="compositionally biased region" description="Polar residues" evidence="6">
    <location>
        <begin position="152"/>
        <end position="173"/>
    </location>
</feature>
<dbReference type="PIRSF" id="PIRSF037207">
    <property type="entry name" value="ATE1_euk"/>
    <property type="match status" value="1"/>
</dbReference>
<evidence type="ECO:0000259" key="8">
    <source>
        <dbReference type="Pfam" id="PF04377"/>
    </source>
</evidence>
<dbReference type="Proteomes" id="UP001497623">
    <property type="component" value="Unassembled WGS sequence"/>
</dbReference>
<dbReference type="PANTHER" id="PTHR21367:SF1">
    <property type="entry name" value="ARGINYL-TRNA--PROTEIN TRANSFERASE 1"/>
    <property type="match status" value="1"/>
</dbReference>
<evidence type="ECO:0000256" key="1">
    <source>
        <dbReference type="ARBA" id="ARBA00009991"/>
    </source>
</evidence>
<comment type="caution">
    <text evidence="9">The sequence shown here is derived from an EMBL/GenBank/DDBJ whole genome shotgun (WGS) entry which is preliminary data.</text>
</comment>
<keyword evidence="3" id="KW-0808">Transferase</keyword>
<dbReference type="InterPro" id="IPR007472">
    <property type="entry name" value="N-end_Aminoacyl_Trfase_C"/>
</dbReference>
<gene>
    <name evidence="9" type="ORF">MNOR_LOCUS16273</name>
</gene>
<evidence type="ECO:0000256" key="6">
    <source>
        <dbReference type="SAM" id="MobiDB-lite"/>
    </source>
</evidence>
<organism evidence="9 10">
    <name type="scientific">Meganyctiphanes norvegica</name>
    <name type="common">Northern krill</name>
    <name type="synonym">Thysanopoda norvegica</name>
    <dbReference type="NCBI Taxonomy" id="48144"/>
    <lineage>
        <taxon>Eukaryota</taxon>
        <taxon>Metazoa</taxon>
        <taxon>Ecdysozoa</taxon>
        <taxon>Arthropoda</taxon>
        <taxon>Crustacea</taxon>
        <taxon>Multicrustacea</taxon>
        <taxon>Malacostraca</taxon>
        <taxon>Eumalacostraca</taxon>
        <taxon>Eucarida</taxon>
        <taxon>Euphausiacea</taxon>
        <taxon>Euphausiidae</taxon>
        <taxon>Meganyctiphanes</taxon>
    </lineage>
</organism>
<evidence type="ECO:0000259" key="7">
    <source>
        <dbReference type="Pfam" id="PF04376"/>
    </source>
</evidence>
<dbReference type="Pfam" id="PF04377">
    <property type="entry name" value="ATE_C"/>
    <property type="match status" value="1"/>
</dbReference>
<evidence type="ECO:0000256" key="3">
    <source>
        <dbReference type="ARBA" id="ARBA00022679"/>
    </source>
</evidence>
<protein>
    <recommendedName>
        <fullName evidence="2">arginyltransferase</fullName>
        <ecNumber evidence="2">2.3.2.8</ecNumber>
    </recommendedName>
</protein>
<evidence type="ECO:0000256" key="2">
    <source>
        <dbReference type="ARBA" id="ARBA00012025"/>
    </source>
</evidence>
<sequence>GMWAHKLSVQDYQDLIDRGWRRSGKYCYKPTMNKTCCPQYTIKCNALEFKLSKSQKKVLKRMQRYLAYGDVKGSSEDKKHLENGSSEGGENCSQLIHPAVLPKHDLSNVTLTQPSKAKTNSDSNPIKTNKGEGDGLNISSSKSHEEDLGNEAITTDESNRVQLPKNNRENTILNPKLENKTPKPGIGADLNRPSQKKAKDIRQERREAKLAAKLQDAELRGETLMESEAKKNKNNISKSIEDFLDEPMPAKPSHKLELRLVRVNSSAFKATFNDAYKVFKKYQMTIHKENEEECERSSYINFLVDGPLAMWYPRRGGPTEGFGSFHQQYWLDDKLIAVGVLDVLPQCISSVYLFYDPDFAFLSLGTYASLRETALVREIHRQGALDFKWYYMGFYIHSCPKMRYKGQYTPSYLLCPDTYTWQPIEPCIPLLDASKFARLNQDQNVKDENCKMDISKVLCLYQREEILYHQYAILNPESEDQQEVREYSNLVGSKCAQSMLLYRS</sequence>
<dbReference type="InterPro" id="IPR030700">
    <property type="entry name" value="N-end_Aminoacyl_Trfase"/>
</dbReference>
<dbReference type="PANTHER" id="PTHR21367">
    <property type="entry name" value="ARGININE-TRNA-PROTEIN TRANSFERASE 1"/>
    <property type="match status" value="1"/>
</dbReference>
<dbReference type="InterPro" id="IPR016181">
    <property type="entry name" value="Acyl_CoA_acyltransferase"/>
</dbReference>
<accession>A0AAV2QWI2</accession>
<dbReference type="InterPro" id="IPR007471">
    <property type="entry name" value="N-end_Aminoacyl_Trfase_N"/>
</dbReference>
<evidence type="ECO:0000313" key="9">
    <source>
        <dbReference type="EMBL" id="CAL4098601.1"/>
    </source>
</evidence>
<feature type="region of interest" description="Disordered" evidence="6">
    <location>
        <begin position="112"/>
        <end position="198"/>
    </location>
</feature>
<dbReference type="AlphaFoldDB" id="A0AAV2QWI2"/>